<gene>
    <name evidence="1" type="ORF">LCMAC102_03750</name>
</gene>
<protein>
    <submittedName>
        <fullName evidence="1">Uncharacterized protein</fullName>
    </submittedName>
</protein>
<reference evidence="1" key="1">
    <citation type="journal article" date="2019" name="MBio">
        <title>Virus Genomes from Deep Sea Sediments Expand the Ocean Megavirome and Support Independent Origins of Viral Gigantism.</title>
        <authorList>
            <person name="Backstrom D."/>
            <person name="Yutin N."/>
            <person name="Jorgensen S.L."/>
            <person name="Dharamshi J."/>
            <person name="Homa F."/>
            <person name="Zaremba-Niedwiedzka K."/>
            <person name="Spang A."/>
            <person name="Wolf Y.I."/>
            <person name="Koonin E.V."/>
            <person name="Ettema T.J."/>
        </authorList>
    </citation>
    <scope>NUCLEOTIDE SEQUENCE</scope>
</reference>
<dbReference type="EMBL" id="MK500334">
    <property type="protein sequence ID" value="QBK86580.1"/>
    <property type="molecule type" value="Genomic_DNA"/>
</dbReference>
<name>A0A481YU76_9VIRU</name>
<sequence>MSNQIAIQNAYDPVYPAQPGHSPKCGINEIYQTIPSSSPHNRTKWEHTAVGPSSIKHLYTGIPNWYPIRKITRPVGTLYEHDNSQFHETGVGKGKRISYQYKPYPLTDINAREVHEYADYMLPYMDFRAWTKHPVRRDASVNSPLQIYPQAYIPDRTNH</sequence>
<proteinExistence type="predicted"/>
<organism evidence="1">
    <name type="scientific">Marseillevirus LCMAC102</name>
    <dbReference type="NCBI Taxonomy" id="2506603"/>
    <lineage>
        <taxon>Viruses</taxon>
        <taxon>Varidnaviria</taxon>
        <taxon>Bamfordvirae</taxon>
        <taxon>Nucleocytoviricota</taxon>
        <taxon>Megaviricetes</taxon>
        <taxon>Pimascovirales</taxon>
        <taxon>Pimascovirales incertae sedis</taxon>
        <taxon>Marseilleviridae</taxon>
    </lineage>
</organism>
<accession>A0A481YU76</accession>
<evidence type="ECO:0000313" key="1">
    <source>
        <dbReference type="EMBL" id="QBK86580.1"/>
    </source>
</evidence>